<dbReference type="CDD" id="cd04481">
    <property type="entry name" value="RPA1_DBD_B_like"/>
    <property type="match status" value="1"/>
</dbReference>
<dbReference type="PANTHER" id="PTHR47165">
    <property type="entry name" value="OS03G0429900 PROTEIN"/>
    <property type="match status" value="1"/>
</dbReference>
<evidence type="ECO:0000313" key="9">
    <source>
        <dbReference type="Proteomes" id="UP000823388"/>
    </source>
</evidence>
<dbReference type="InterPro" id="IPR047192">
    <property type="entry name" value="Euk_RPA1_DBD_C"/>
</dbReference>
<comment type="similarity">
    <text evidence="1">Belongs to the replication factor A protein 1 family.</text>
</comment>
<dbReference type="PANTHER" id="PTHR47165:SF3">
    <property type="entry name" value="RETROTRANSPOSON-LIKE PROTEIN"/>
    <property type="match status" value="1"/>
</dbReference>
<proteinExistence type="inferred from homology"/>
<evidence type="ECO:0000256" key="3">
    <source>
        <dbReference type="ARBA" id="ARBA00022771"/>
    </source>
</evidence>
<dbReference type="Gene3D" id="2.40.50.140">
    <property type="entry name" value="Nucleic acid-binding proteins"/>
    <property type="match status" value="3"/>
</dbReference>
<dbReference type="CDD" id="cd04476">
    <property type="entry name" value="RPA1_DBD_C"/>
    <property type="match status" value="1"/>
</dbReference>
<dbReference type="CDD" id="cd04480">
    <property type="entry name" value="RPA1_DBD_A_like"/>
    <property type="match status" value="1"/>
</dbReference>
<dbReference type="Proteomes" id="UP000823388">
    <property type="component" value="Chromosome 5N"/>
</dbReference>
<dbReference type="Pfam" id="PF08646">
    <property type="entry name" value="Rep_fac-A_C"/>
    <property type="match status" value="1"/>
</dbReference>
<keyword evidence="9" id="KW-1185">Reference proteome</keyword>
<dbReference type="GO" id="GO:0008270">
    <property type="term" value="F:zinc ion binding"/>
    <property type="evidence" value="ECO:0007669"/>
    <property type="project" value="UniProtKB-KW"/>
</dbReference>
<gene>
    <name evidence="8" type="ORF">PVAP13_5NG611100</name>
</gene>
<dbReference type="InterPro" id="IPR013955">
    <property type="entry name" value="Rep_factor-A_C"/>
</dbReference>
<accession>A0A8T0S6Y8</accession>
<evidence type="ECO:0000259" key="6">
    <source>
        <dbReference type="Pfam" id="PF02721"/>
    </source>
</evidence>
<evidence type="ECO:0000256" key="5">
    <source>
        <dbReference type="ARBA" id="ARBA00023125"/>
    </source>
</evidence>
<keyword evidence="2" id="KW-0479">Metal-binding</keyword>
<evidence type="ECO:0000259" key="7">
    <source>
        <dbReference type="Pfam" id="PF08646"/>
    </source>
</evidence>
<evidence type="ECO:0000256" key="2">
    <source>
        <dbReference type="ARBA" id="ARBA00022723"/>
    </source>
</evidence>
<evidence type="ECO:0000313" key="8">
    <source>
        <dbReference type="EMBL" id="KAG2593977.1"/>
    </source>
</evidence>
<dbReference type="Pfam" id="PF02721">
    <property type="entry name" value="DUF223"/>
    <property type="match status" value="1"/>
</dbReference>
<keyword evidence="5" id="KW-0238">DNA-binding</keyword>
<dbReference type="SUPFAM" id="SSF50249">
    <property type="entry name" value="Nucleic acid-binding proteins"/>
    <property type="match status" value="3"/>
</dbReference>
<dbReference type="AlphaFoldDB" id="A0A8T0S6Y8"/>
<organism evidence="8 9">
    <name type="scientific">Panicum virgatum</name>
    <name type="common">Blackwell switchgrass</name>
    <dbReference type="NCBI Taxonomy" id="38727"/>
    <lineage>
        <taxon>Eukaryota</taxon>
        <taxon>Viridiplantae</taxon>
        <taxon>Streptophyta</taxon>
        <taxon>Embryophyta</taxon>
        <taxon>Tracheophyta</taxon>
        <taxon>Spermatophyta</taxon>
        <taxon>Magnoliopsida</taxon>
        <taxon>Liliopsida</taxon>
        <taxon>Poales</taxon>
        <taxon>Poaceae</taxon>
        <taxon>PACMAD clade</taxon>
        <taxon>Panicoideae</taxon>
        <taxon>Panicodae</taxon>
        <taxon>Paniceae</taxon>
        <taxon>Panicinae</taxon>
        <taxon>Panicum</taxon>
        <taxon>Panicum sect. Hiantes</taxon>
    </lineage>
</organism>
<keyword evidence="3" id="KW-0863">Zinc-finger</keyword>
<protein>
    <submittedName>
        <fullName evidence="8">Uncharacterized protein</fullName>
    </submittedName>
</protein>
<name>A0A8T0S6Y8_PANVG</name>
<feature type="domain" description="Replication factor A C-terminal" evidence="7">
    <location>
        <begin position="277"/>
        <end position="399"/>
    </location>
</feature>
<reference evidence="8" key="1">
    <citation type="submission" date="2020-05" db="EMBL/GenBank/DDBJ databases">
        <title>WGS assembly of Panicum virgatum.</title>
        <authorList>
            <person name="Lovell J.T."/>
            <person name="Jenkins J."/>
            <person name="Shu S."/>
            <person name="Juenger T.E."/>
            <person name="Schmutz J."/>
        </authorList>
    </citation>
    <scope>NUCLEOTIDE SEQUENCE</scope>
    <source>
        <strain evidence="8">AP13</strain>
    </source>
</reference>
<dbReference type="InterPro" id="IPR003871">
    <property type="entry name" value="RFA1B/D_OB_1st"/>
</dbReference>
<feature type="domain" description="Replication protein A 70 kDa DNA-binding subunit B/D first OB fold" evidence="6">
    <location>
        <begin position="5"/>
        <end position="106"/>
    </location>
</feature>
<dbReference type="EMBL" id="CM029046">
    <property type="protein sequence ID" value="KAG2593977.1"/>
    <property type="molecule type" value="Genomic_DNA"/>
</dbReference>
<evidence type="ECO:0000256" key="4">
    <source>
        <dbReference type="ARBA" id="ARBA00022833"/>
    </source>
</evidence>
<keyword evidence="4" id="KW-0862">Zinc</keyword>
<dbReference type="GO" id="GO:0003677">
    <property type="term" value="F:DNA binding"/>
    <property type="evidence" value="ECO:0007669"/>
    <property type="project" value="UniProtKB-KW"/>
</dbReference>
<dbReference type="InterPro" id="IPR012340">
    <property type="entry name" value="NA-bd_OB-fold"/>
</dbReference>
<evidence type="ECO:0000256" key="1">
    <source>
        <dbReference type="ARBA" id="ARBA00005690"/>
    </source>
</evidence>
<comment type="caution">
    <text evidence="8">The sequence shown here is derived from an EMBL/GenBank/DDBJ whole genome shotgun (WGS) entry which is preliminary data.</text>
</comment>
<sequence>MSTSPLSSLTPKDRLKTICVKVSRRWEFRGLNDDGPLQHIDLVLVDEQGNSIYAKIPASEAERHALTLEQGKVYTMSRFIVCNAKNYCRSLPGPFMLEITCHTRINSARDSGSFPDYVYFLTPFDELPAYIGDKKKFHDVLGLLVEVSEPELVHFTNQTNPSLRRNITIRNEQYAELKVSIWGRRVRDFMPADLLSDTEGQPYLSGNSACHWYFNPNIPEVAQLLQTFQGSNVSIRRVGVPLEESSQPQPRPHAEAMTLHEMQNIDPYEFPEKGCTCTVTISRLVDDHGWWFPSCNLCNKSCKADGADYTCYECGTTNKFTYKCKLCFIATDGTDEAEMICFGEIGRRIVGKSVETVMRAPRGRDNLPLDIAGIVSSKYTFAVTMSEKSLRNPKSYQITAIITAFGKQKALP</sequence>